<keyword evidence="4" id="KW-1185">Reference proteome</keyword>
<dbReference type="AlphaFoldDB" id="A0A128F7P7"/>
<dbReference type="STRING" id="1796497.GCE9029_03165"/>
<dbReference type="InterPro" id="IPR031025">
    <property type="entry name" value="LruC_dom"/>
</dbReference>
<gene>
    <name evidence="3" type="ORF">GCE9029_03165</name>
</gene>
<dbReference type="OrthoDB" id="1204817at2"/>
<evidence type="ECO:0000313" key="3">
    <source>
        <dbReference type="EMBL" id="CZF82336.1"/>
    </source>
</evidence>
<protein>
    <recommendedName>
        <fullName evidence="5">LruC domain-containing protein</fullName>
    </recommendedName>
</protein>
<dbReference type="EMBL" id="FIZX01000002">
    <property type="protein sequence ID" value="CZF82336.1"/>
    <property type="molecule type" value="Genomic_DNA"/>
</dbReference>
<evidence type="ECO:0008006" key="5">
    <source>
        <dbReference type="Google" id="ProtNLM"/>
    </source>
</evidence>
<name>A0A128F7P7_9GAMM</name>
<dbReference type="InterPro" id="IPR032295">
    <property type="entry name" value="DUF4842"/>
</dbReference>
<accession>A0A128F7P7</accession>
<organism evidence="3 4">
    <name type="scientific">Grimontia celer</name>
    <dbReference type="NCBI Taxonomy" id="1796497"/>
    <lineage>
        <taxon>Bacteria</taxon>
        <taxon>Pseudomonadati</taxon>
        <taxon>Pseudomonadota</taxon>
        <taxon>Gammaproteobacteria</taxon>
        <taxon>Vibrionales</taxon>
        <taxon>Vibrionaceae</taxon>
        <taxon>Grimontia</taxon>
    </lineage>
</organism>
<evidence type="ECO:0000313" key="4">
    <source>
        <dbReference type="Proteomes" id="UP000071641"/>
    </source>
</evidence>
<dbReference type="InterPro" id="IPR025193">
    <property type="entry name" value="DUF4114"/>
</dbReference>
<evidence type="ECO:0000259" key="2">
    <source>
        <dbReference type="Pfam" id="PF16130"/>
    </source>
</evidence>
<dbReference type="RefSeq" id="WP_062664570.1">
    <property type="nucleotide sequence ID" value="NZ_FIZX01000002.1"/>
</dbReference>
<dbReference type="NCBIfam" id="TIGR04456">
    <property type="entry name" value="LruC_dom"/>
    <property type="match status" value="1"/>
</dbReference>
<reference evidence="4" key="1">
    <citation type="submission" date="2016-02" db="EMBL/GenBank/DDBJ databases">
        <authorList>
            <person name="Rodrigo-Torres Lidia"/>
            <person name="Arahal R.David."/>
        </authorList>
    </citation>
    <scope>NUCLEOTIDE SEQUENCE [LARGE SCALE GENOMIC DNA]</scope>
    <source>
        <strain evidence="4">CECT 9029</strain>
    </source>
</reference>
<dbReference type="Pfam" id="PF16130">
    <property type="entry name" value="DUF4842"/>
    <property type="match status" value="1"/>
</dbReference>
<dbReference type="Pfam" id="PF13448">
    <property type="entry name" value="DUF4114"/>
    <property type="match status" value="1"/>
</dbReference>
<dbReference type="Proteomes" id="UP000071641">
    <property type="component" value="Unassembled WGS sequence"/>
</dbReference>
<feature type="domain" description="DUF4842" evidence="2">
    <location>
        <begin position="326"/>
        <end position="545"/>
    </location>
</feature>
<proteinExistence type="predicted"/>
<feature type="domain" description="DUF4114" evidence="1">
    <location>
        <begin position="160"/>
        <end position="248"/>
    </location>
</feature>
<evidence type="ECO:0000259" key="1">
    <source>
        <dbReference type="Pfam" id="PF13448"/>
    </source>
</evidence>
<sequence length="561" mass="61782">MLLRKMLMTGGCIFSTCTYALTAEDLVFESGADSSNYSALGKPNDVYSIADQLPQDTLDNVYSMLPEGTVVNPNFIDSGKYSSIDIDDELGGAAYATARVTFLNEGAGYRNVLGYFVYDTANPPASIDDVDTHMIIFPNASKPNQGELLEGDTIDLSVQLNAGQTLGFFILSNAWGWGWGYNSVPYLGKWGTPFYSYPDLNPETTSDWRRHNVAFIDTQNDFLVLAFEDIKRPQGDNDFNDLIFTVEITPFQAIDGVNPDGSTDSKYEVLTQNNNPDITVTSVYPSSNGYATIAFEDNWPFKGDYDFNDVVMRYRITETMNGQRELKSFSADYTLQAMGAGYANGFALHLPNVDPSNIASVSLTRNGQAVSHTVQQANPGETVLIISENVREDVENLGALSESCPFYRTQTACLDSQTSELDYQLNVELTTPVARAVVGYPPYDPFIFATDGIYHGDFTDTPPGISWQLHLKQFSGTSDMNNAFFNTNDDNSGGAESFLTSNNMPWAINIRDEWSHPTENTDISHAFTTFADWVTSSGESDKSWYSAATSGKVIAPLADEE</sequence>